<dbReference type="AlphaFoldDB" id="A0A9D4KUD0"/>
<dbReference type="EMBL" id="JAIWYP010000003">
    <property type="protein sequence ID" value="KAH3846292.1"/>
    <property type="molecule type" value="Genomic_DNA"/>
</dbReference>
<protein>
    <submittedName>
        <fullName evidence="2">Uncharacterized protein</fullName>
    </submittedName>
</protein>
<feature type="compositionally biased region" description="Basic and acidic residues" evidence="1">
    <location>
        <begin position="35"/>
        <end position="50"/>
    </location>
</feature>
<dbReference type="Proteomes" id="UP000828390">
    <property type="component" value="Unassembled WGS sequence"/>
</dbReference>
<evidence type="ECO:0000313" key="3">
    <source>
        <dbReference type="Proteomes" id="UP000828390"/>
    </source>
</evidence>
<evidence type="ECO:0000313" key="2">
    <source>
        <dbReference type="EMBL" id="KAH3846292.1"/>
    </source>
</evidence>
<comment type="caution">
    <text evidence="2">The sequence shown here is derived from an EMBL/GenBank/DDBJ whole genome shotgun (WGS) entry which is preliminary data.</text>
</comment>
<reference evidence="2" key="2">
    <citation type="submission" date="2020-11" db="EMBL/GenBank/DDBJ databases">
        <authorList>
            <person name="McCartney M.A."/>
            <person name="Auch B."/>
            <person name="Kono T."/>
            <person name="Mallez S."/>
            <person name="Becker A."/>
            <person name="Gohl D.M."/>
            <person name="Silverstein K.A.T."/>
            <person name="Koren S."/>
            <person name="Bechman K.B."/>
            <person name="Herman A."/>
            <person name="Abrahante J.E."/>
            <person name="Garbe J."/>
        </authorList>
    </citation>
    <scope>NUCLEOTIDE SEQUENCE</scope>
    <source>
        <strain evidence="2">Duluth1</strain>
        <tissue evidence="2">Whole animal</tissue>
    </source>
</reference>
<proteinExistence type="predicted"/>
<evidence type="ECO:0000256" key="1">
    <source>
        <dbReference type="SAM" id="MobiDB-lite"/>
    </source>
</evidence>
<accession>A0A9D4KUD0</accession>
<feature type="region of interest" description="Disordered" evidence="1">
    <location>
        <begin position="35"/>
        <end position="63"/>
    </location>
</feature>
<organism evidence="2 3">
    <name type="scientific">Dreissena polymorpha</name>
    <name type="common">Zebra mussel</name>
    <name type="synonym">Mytilus polymorpha</name>
    <dbReference type="NCBI Taxonomy" id="45954"/>
    <lineage>
        <taxon>Eukaryota</taxon>
        <taxon>Metazoa</taxon>
        <taxon>Spiralia</taxon>
        <taxon>Lophotrochozoa</taxon>
        <taxon>Mollusca</taxon>
        <taxon>Bivalvia</taxon>
        <taxon>Autobranchia</taxon>
        <taxon>Heteroconchia</taxon>
        <taxon>Euheterodonta</taxon>
        <taxon>Imparidentia</taxon>
        <taxon>Neoheterodontei</taxon>
        <taxon>Myida</taxon>
        <taxon>Dreissenoidea</taxon>
        <taxon>Dreissenidae</taxon>
        <taxon>Dreissena</taxon>
    </lineage>
</organism>
<reference evidence="2" key="1">
    <citation type="journal article" date="2019" name="bioRxiv">
        <title>The Genome of the Zebra Mussel, Dreissena polymorpha: A Resource for Invasive Species Research.</title>
        <authorList>
            <person name="McCartney M.A."/>
            <person name="Auch B."/>
            <person name="Kono T."/>
            <person name="Mallez S."/>
            <person name="Zhang Y."/>
            <person name="Obille A."/>
            <person name="Becker A."/>
            <person name="Abrahante J.E."/>
            <person name="Garbe J."/>
            <person name="Badalamenti J.P."/>
            <person name="Herman A."/>
            <person name="Mangelson H."/>
            <person name="Liachko I."/>
            <person name="Sullivan S."/>
            <person name="Sone E.D."/>
            <person name="Koren S."/>
            <person name="Silverstein K.A.T."/>
            <person name="Beckman K.B."/>
            <person name="Gohl D.M."/>
        </authorList>
    </citation>
    <scope>NUCLEOTIDE SEQUENCE</scope>
    <source>
        <strain evidence="2">Duluth1</strain>
        <tissue evidence="2">Whole animal</tissue>
    </source>
</reference>
<name>A0A9D4KUD0_DREPO</name>
<gene>
    <name evidence="2" type="ORF">DPMN_088592</name>
</gene>
<keyword evidence="3" id="KW-1185">Reference proteome</keyword>
<sequence length="63" mass="7475">METKREEDEKAAKNHLMPRSGCKCQADWQDVGTARETRLEPTRMENDDLRPMPLTEPQETMRW</sequence>